<dbReference type="EMBL" id="UINC01222516">
    <property type="protein sequence ID" value="SVE51332.1"/>
    <property type="molecule type" value="Genomic_DNA"/>
</dbReference>
<dbReference type="Gene3D" id="3.10.560.10">
    <property type="entry name" value="Outer membrane lipoprotein wza domain like"/>
    <property type="match status" value="2"/>
</dbReference>
<evidence type="ECO:0000259" key="1">
    <source>
        <dbReference type="Pfam" id="PF10531"/>
    </source>
</evidence>
<dbReference type="AlphaFoldDB" id="A0A383E3D1"/>
<feature type="domain" description="Soluble ligand binding" evidence="1">
    <location>
        <begin position="69"/>
        <end position="120"/>
    </location>
</feature>
<feature type="non-terminal residue" evidence="2">
    <location>
        <position position="232"/>
    </location>
</feature>
<evidence type="ECO:0000313" key="2">
    <source>
        <dbReference type="EMBL" id="SVE51332.1"/>
    </source>
</evidence>
<organism evidence="2">
    <name type="scientific">marine metagenome</name>
    <dbReference type="NCBI Taxonomy" id="408172"/>
    <lineage>
        <taxon>unclassified sequences</taxon>
        <taxon>metagenomes</taxon>
        <taxon>ecological metagenomes</taxon>
    </lineage>
</organism>
<name>A0A383E3D1_9ZZZZ</name>
<sequence length="232" mass="26201">FRQVLTVDREGFVFIAEIGQVFVNGLNLNLLESKLFRVLSQSYASLNPLGREPTTFLDISIGNLRPLRIQVLGEVPQPGAYTVSPSATLFSSLYYFNGPTTRGSLRSIHLIRAGEELATIDFYDYLLTGKKPKDEKLQLDDVVFIPRRMKSVAIVGDINRPGIYELKSNESLSDIIAIAGDLKVTAYLDRAQIDRIVPFDQRNDIEMERMYLDVNLNEILDLQKIIPLYDGD</sequence>
<accession>A0A383E3D1</accession>
<dbReference type="PANTHER" id="PTHR33619:SF3">
    <property type="entry name" value="POLYSACCHARIDE EXPORT PROTEIN GFCE-RELATED"/>
    <property type="match status" value="1"/>
</dbReference>
<dbReference type="GO" id="GO:0015159">
    <property type="term" value="F:polysaccharide transmembrane transporter activity"/>
    <property type="evidence" value="ECO:0007669"/>
    <property type="project" value="InterPro"/>
</dbReference>
<proteinExistence type="predicted"/>
<feature type="domain" description="Soluble ligand binding" evidence="1">
    <location>
        <begin position="152"/>
        <end position="198"/>
    </location>
</feature>
<dbReference type="InterPro" id="IPR049712">
    <property type="entry name" value="Poly_export"/>
</dbReference>
<gene>
    <name evidence="2" type="ORF">METZ01_LOCUS504186</name>
</gene>
<protein>
    <recommendedName>
        <fullName evidence="1">Soluble ligand binding domain-containing protein</fullName>
    </recommendedName>
</protein>
<reference evidence="2" key="1">
    <citation type="submission" date="2018-05" db="EMBL/GenBank/DDBJ databases">
        <authorList>
            <person name="Lanie J.A."/>
            <person name="Ng W.-L."/>
            <person name="Kazmierczak K.M."/>
            <person name="Andrzejewski T.M."/>
            <person name="Davidsen T.M."/>
            <person name="Wayne K.J."/>
            <person name="Tettelin H."/>
            <person name="Glass J.I."/>
            <person name="Rusch D."/>
            <person name="Podicherti R."/>
            <person name="Tsui H.-C.T."/>
            <person name="Winkler M.E."/>
        </authorList>
    </citation>
    <scope>NUCLEOTIDE SEQUENCE</scope>
</reference>
<dbReference type="InterPro" id="IPR019554">
    <property type="entry name" value="Soluble_ligand-bd"/>
</dbReference>
<feature type="non-terminal residue" evidence="2">
    <location>
        <position position="1"/>
    </location>
</feature>
<dbReference type="Pfam" id="PF10531">
    <property type="entry name" value="SLBB"/>
    <property type="match status" value="2"/>
</dbReference>
<dbReference type="PANTHER" id="PTHR33619">
    <property type="entry name" value="POLYSACCHARIDE EXPORT PROTEIN GFCE-RELATED"/>
    <property type="match status" value="1"/>
</dbReference>